<dbReference type="HOGENOM" id="CLU_2596557_0_0_1"/>
<protein>
    <submittedName>
        <fullName evidence="1">Uncharacterized protein</fullName>
    </submittedName>
</protein>
<reference evidence="1 2" key="1">
    <citation type="submission" date="2014-04" db="EMBL/GenBank/DDBJ databases">
        <authorList>
            <consortium name="DOE Joint Genome Institute"/>
            <person name="Kuo A."/>
            <person name="Kohler A."/>
            <person name="Nagy L.G."/>
            <person name="Floudas D."/>
            <person name="Copeland A."/>
            <person name="Barry K.W."/>
            <person name="Cichocki N."/>
            <person name="Veneault-Fourrey C."/>
            <person name="LaButti K."/>
            <person name="Lindquist E.A."/>
            <person name="Lipzen A."/>
            <person name="Lundell T."/>
            <person name="Morin E."/>
            <person name="Murat C."/>
            <person name="Sun H."/>
            <person name="Tunlid A."/>
            <person name="Henrissat B."/>
            <person name="Grigoriev I.V."/>
            <person name="Hibbett D.S."/>
            <person name="Martin F."/>
            <person name="Nordberg H.P."/>
            <person name="Cantor M.N."/>
            <person name="Hua S.X."/>
        </authorList>
    </citation>
    <scope>NUCLEOTIDE SEQUENCE [LARGE SCALE GENOMIC DNA]</scope>
    <source>
        <strain evidence="1 2">LaAM-08-1</strain>
    </source>
</reference>
<keyword evidence="2" id="KW-1185">Reference proteome</keyword>
<proteinExistence type="predicted"/>
<reference evidence="2" key="2">
    <citation type="submission" date="2015-01" db="EMBL/GenBank/DDBJ databases">
        <title>Evolutionary Origins and Diversification of the Mycorrhizal Mutualists.</title>
        <authorList>
            <consortium name="DOE Joint Genome Institute"/>
            <consortium name="Mycorrhizal Genomics Consortium"/>
            <person name="Kohler A."/>
            <person name="Kuo A."/>
            <person name="Nagy L.G."/>
            <person name="Floudas D."/>
            <person name="Copeland A."/>
            <person name="Barry K.W."/>
            <person name="Cichocki N."/>
            <person name="Veneault-Fourrey C."/>
            <person name="LaButti K."/>
            <person name="Lindquist E.A."/>
            <person name="Lipzen A."/>
            <person name="Lundell T."/>
            <person name="Morin E."/>
            <person name="Murat C."/>
            <person name="Riley R."/>
            <person name="Ohm R."/>
            <person name="Sun H."/>
            <person name="Tunlid A."/>
            <person name="Henrissat B."/>
            <person name="Grigoriev I.V."/>
            <person name="Hibbett D.S."/>
            <person name="Martin F."/>
        </authorList>
    </citation>
    <scope>NUCLEOTIDE SEQUENCE [LARGE SCALE GENOMIC DNA]</scope>
    <source>
        <strain evidence="2">LaAM-08-1</strain>
    </source>
</reference>
<name>A0A0C9WT39_9AGAR</name>
<evidence type="ECO:0000313" key="1">
    <source>
        <dbReference type="EMBL" id="KIK02115.1"/>
    </source>
</evidence>
<dbReference type="Proteomes" id="UP000054477">
    <property type="component" value="Unassembled WGS sequence"/>
</dbReference>
<feature type="non-terminal residue" evidence="1">
    <location>
        <position position="81"/>
    </location>
</feature>
<feature type="non-terminal residue" evidence="1">
    <location>
        <position position="1"/>
    </location>
</feature>
<evidence type="ECO:0000313" key="2">
    <source>
        <dbReference type="Proteomes" id="UP000054477"/>
    </source>
</evidence>
<dbReference type="EMBL" id="KN838597">
    <property type="protein sequence ID" value="KIK02115.1"/>
    <property type="molecule type" value="Genomic_DNA"/>
</dbReference>
<accession>A0A0C9WT39</accession>
<sequence>RLWCRVWDTLCPYLDIIYVYIRTCPKTDIRSSKNRHKPSFTRRGHSVTHPFCSFADWRRRRLAKIVDRAHFIWRHSLNRNG</sequence>
<dbReference type="OrthoDB" id="3100138at2759"/>
<gene>
    <name evidence="1" type="ORF">K443DRAFT_659495</name>
</gene>
<dbReference type="AlphaFoldDB" id="A0A0C9WT39"/>
<organism evidence="1 2">
    <name type="scientific">Laccaria amethystina LaAM-08-1</name>
    <dbReference type="NCBI Taxonomy" id="1095629"/>
    <lineage>
        <taxon>Eukaryota</taxon>
        <taxon>Fungi</taxon>
        <taxon>Dikarya</taxon>
        <taxon>Basidiomycota</taxon>
        <taxon>Agaricomycotina</taxon>
        <taxon>Agaricomycetes</taxon>
        <taxon>Agaricomycetidae</taxon>
        <taxon>Agaricales</taxon>
        <taxon>Agaricineae</taxon>
        <taxon>Hydnangiaceae</taxon>
        <taxon>Laccaria</taxon>
    </lineage>
</organism>